<reference evidence="2" key="1">
    <citation type="submission" date="2023-06" db="EMBL/GenBank/DDBJ databases">
        <authorList>
            <person name="Delattre M."/>
        </authorList>
    </citation>
    <scope>NUCLEOTIDE SEQUENCE</scope>
    <source>
        <strain evidence="2">AF72</strain>
    </source>
</reference>
<feature type="transmembrane region" description="Helical" evidence="1">
    <location>
        <begin position="52"/>
        <end position="76"/>
    </location>
</feature>
<evidence type="ECO:0000313" key="2">
    <source>
        <dbReference type="EMBL" id="CAJ0568659.1"/>
    </source>
</evidence>
<organism evidence="2 3">
    <name type="scientific">Mesorhabditis spiculigera</name>
    <dbReference type="NCBI Taxonomy" id="96644"/>
    <lineage>
        <taxon>Eukaryota</taxon>
        <taxon>Metazoa</taxon>
        <taxon>Ecdysozoa</taxon>
        <taxon>Nematoda</taxon>
        <taxon>Chromadorea</taxon>
        <taxon>Rhabditida</taxon>
        <taxon>Rhabditina</taxon>
        <taxon>Rhabditomorpha</taxon>
        <taxon>Rhabditoidea</taxon>
        <taxon>Rhabditidae</taxon>
        <taxon>Mesorhabditinae</taxon>
        <taxon>Mesorhabditis</taxon>
    </lineage>
</organism>
<dbReference type="Proteomes" id="UP001177023">
    <property type="component" value="Unassembled WGS sequence"/>
</dbReference>
<name>A0AA36FVQ2_9BILA</name>
<feature type="transmembrane region" description="Helical" evidence="1">
    <location>
        <begin position="160"/>
        <end position="182"/>
    </location>
</feature>
<keyword evidence="1" id="KW-0472">Membrane</keyword>
<keyword evidence="1" id="KW-1133">Transmembrane helix</keyword>
<feature type="transmembrane region" description="Helical" evidence="1">
    <location>
        <begin position="194"/>
        <end position="212"/>
    </location>
</feature>
<evidence type="ECO:0000313" key="3">
    <source>
        <dbReference type="Proteomes" id="UP001177023"/>
    </source>
</evidence>
<dbReference type="AlphaFoldDB" id="A0AA36FVQ2"/>
<comment type="caution">
    <text evidence="2">The sequence shown here is derived from an EMBL/GenBank/DDBJ whole genome shotgun (WGS) entry which is preliminary data.</text>
</comment>
<proteinExistence type="predicted"/>
<evidence type="ECO:0000256" key="1">
    <source>
        <dbReference type="SAM" id="Phobius"/>
    </source>
</evidence>
<keyword evidence="1" id="KW-0812">Transmembrane</keyword>
<feature type="non-terminal residue" evidence="2">
    <location>
        <position position="1"/>
    </location>
</feature>
<gene>
    <name evidence="2" type="ORF">MSPICULIGERA_LOCUS7174</name>
</gene>
<accession>A0AA36FVQ2</accession>
<dbReference type="EMBL" id="CATQJA010001783">
    <property type="protein sequence ID" value="CAJ0568659.1"/>
    <property type="molecule type" value="Genomic_DNA"/>
</dbReference>
<keyword evidence="3" id="KW-1185">Reference proteome</keyword>
<protein>
    <submittedName>
        <fullName evidence="2">Uncharacterized protein</fullName>
    </submittedName>
</protein>
<sequence>MTGSLLSIRMLGSEQLIYDYDYDNGDCYSPGSPYLTRWMEMPEQRDPKINTYAMLIWILFGTIGFTLSTYAFLLIYRKKALSLGSKLFLLSSCYIRATQSLFCFFKAHCVMTMWCISLRRAPFSGFFFNNFISNYHQGVADTLRWLTAGLALNRDRHTGYICHGGIYFSPGQLALAILYVWNPVFWEIIDIQEIVISYLYWVTFVVDLMTFWKIRMMVSSRATLVDALRFWHGRISQKIQ</sequence>